<dbReference type="Pfam" id="PF03413">
    <property type="entry name" value="PepSY"/>
    <property type="match status" value="2"/>
</dbReference>
<evidence type="ECO:0000259" key="3">
    <source>
        <dbReference type="Pfam" id="PF03413"/>
    </source>
</evidence>
<feature type="region of interest" description="Disordered" evidence="1">
    <location>
        <begin position="31"/>
        <end position="106"/>
    </location>
</feature>
<gene>
    <name evidence="4" type="ORF">G6045_25905</name>
</gene>
<name>A0A6G4XPE3_9ACTN</name>
<proteinExistence type="predicted"/>
<sequence>MTSSRRPLTRTRRLWAMGALSGALVLSVAACSSDSDSSADEPRERVSSAASAASSAAANEPDTAGDASAAQDGPKVAYDDAIAAAQKEVPDAKVTEAEYDDDGDGDWEVDLITDEPRVHNVTVDATSGEVVRTHEDRIPDGQRDRLKYPLAKLDAASVSLDDAADKALENAGGGYVSKISIQGTEQRPKWDVEVTDGRVQHELDIDAKTGEVVSKETDQED</sequence>
<evidence type="ECO:0000313" key="5">
    <source>
        <dbReference type="Proteomes" id="UP000481109"/>
    </source>
</evidence>
<dbReference type="Proteomes" id="UP000481109">
    <property type="component" value="Unassembled WGS sequence"/>
</dbReference>
<dbReference type="RefSeq" id="WP_165334510.1">
    <property type="nucleotide sequence ID" value="NZ_JAAKZW010000130.1"/>
</dbReference>
<feature type="compositionally biased region" description="Low complexity" evidence="1">
    <location>
        <begin position="47"/>
        <end position="58"/>
    </location>
</feature>
<organism evidence="4 5">
    <name type="scientific">Streptomyces mesophilus</name>
    <dbReference type="NCBI Taxonomy" id="1775132"/>
    <lineage>
        <taxon>Bacteria</taxon>
        <taxon>Bacillati</taxon>
        <taxon>Actinomycetota</taxon>
        <taxon>Actinomycetes</taxon>
        <taxon>Kitasatosporales</taxon>
        <taxon>Streptomycetaceae</taxon>
        <taxon>Streptomyces</taxon>
    </lineage>
</organism>
<feature type="domain" description="PepSY" evidence="3">
    <location>
        <begin position="75"/>
        <end position="133"/>
    </location>
</feature>
<feature type="signal peptide" evidence="2">
    <location>
        <begin position="1"/>
        <end position="32"/>
    </location>
</feature>
<dbReference type="AlphaFoldDB" id="A0A6G4XPE3"/>
<dbReference type="PROSITE" id="PS51257">
    <property type="entry name" value="PROKAR_LIPOPROTEIN"/>
    <property type="match status" value="1"/>
</dbReference>
<feature type="chain" id="PRO_5038510573" evidence="2">
    <location>
        <begin position="33"/>
        <end position="221"/>
    </location>
</feature>
<evidence type="ECO:0000256" key="1">
    <source>
        <dbReference type="SAM" id="MobiDB-lite"/>
    </source>
</evidence>
<evidence type="ECO:0000313" key="4">
    <source>
        <dbReference type="EMBL" id="NGO79062.1"/>
    </source>
</evidence>
<dbReference type="Gene3D" id="3.10.450.40">
    <property type="match status" value="2"/>
</dbReference>
<feature type="domain" description="PepSY" evidence="3">
    <location>
        <begin position="158"/>
        <end position="216"/>
    </location>
</feature>
<dbReference type="InterPro" id="IPR025711">
    <property type="entry name" value="PepSY"/>
</dbReference>
<dbReference type="EMBL" id="JAAKZW010000130">
    <property type="protein sequence ID" value="NGO79062.1"/>
    <property type="molecule type" value="Genomic_DNA"/>
</dbReference>
<keyword evidence="5" id="KW-1185">Reference proteome</keyword>
<comment type="caution">
    <text evidence="4">The sequence shown here is derived from an EMBL/GenBank/DDBJ whole genome shotgun (WGS) entry which is preliminary data.</text>
</comment>
<accession>A0A6G4XPE3</accession>
<protein>
    <submittedName>
        <fullName evidence="4">PepSY domain-containing protein</fullName>
    </submittedName>
</protein>
<feature type="compositionally biased region" description="Acidic residues" evidence="1">
    <location>
        <begin position="97"/>
        <end position="106"/>
    </location>
</feature>
<evidence type="ECO:0000256" key="2">
    <source>
        <dbReference type="SAM" id="SignalP"/>
    </source>
</evidence>
<reference evidence="4 5" key="1">
    <citation type="submission" date="2020-02" db="EMBL/GenBank/DDBJ databases">
        <title>Whole-genome analyses of novel actinobacteria.</title>
        <authorList>
            <person name="Sahin N."/>
            <person name="Tokatli A."/>
        </authorList>
    </citation>
    <scope>NUCLEOTIDE SEQUENCE [LARGE SCALE GENOMIC DNA]</scope>
    <source>
        <strain evidence="4 5">YC504</strain>
    </source>
</reference>
<keyword evidence="2" id="KW-0732">Signal</keyword>